<dbReference type="RefSeq" id="WP_163635821.1">
    <property type="nucleotide sequence ID" value="NZ_JAAAMI010000007.1"/>
</dbReference>
<comment type="caution">
    <text evidence="2">The sequence shown here is derived from an EMBL/GenBank/DDBJ whole genome shotgun (WGS) entry which is preliminary data.</text>
</comment>
<keyword evidence="1" id="KW-0472">Membrane</keyword>
<feature type="transmembrane region" description="Helical" evidence="1">
    <location>
        <begin position="16"/>
        <end position="36"/>
    </location>
</feature>
<proteinExistence type="predicted"/>
<reference evidence="2 3" key="1">
    <citation type="submission" date="2020-01" db="EMBL/GenBank/DDBJ databases">
        <title>Muricauda sediminis sp.nov. 40Bstr401.</title>
        <authorList>
            <person name="Xue Z."/>
            <person name="Zhu S."/>
            <person name="Ren N."/>
            <person name="Chen T."/>
            <person name="Chen X."/>
            <person name="Chen J."/>
            <person name="Yang J."/>
        </authorList>
    </citation>
    <scope>NUCLEOTIDE SEQUENCE [LARGE SCALE GENOMIC DNA]</scope>
    <source>
        <strain evidence="2 3">40Bstr401</strain>
    </source>
</reference>
<gene>
    <name evidence="2" type="ORF">GTK07_13720</name>
</gene>
<evidence type="ECO:0000313" key="3">
    <source>
        <dbReference type="Proteomes" id="UP000468707"/>
    </source>
</evidence>
<keyword evidence="3" id="KW-1185">Reference proteome</keyword>
<dbReference type="EMBL" id="JAAAMI010000007">
    <property type="protein sequence ID" value="NDV44386.1"/>
    <property type="molecule type" value="Genomic_DNA"/>
</dbReference>
<dbReference type="Proteomes" id="UP000468707">
    <property type="component" value="Unassembled WGS sequence"/>
</dbReference>
<accession>A0A6I5KU33</accession>
<feature type="transmembrane region" description="Helical" evidence="1">
    <location>
        <begin position="105"/>
        <end position="126"/>
    </location>
</feature>
<keyword evidence="1" id="KW-0812">Transmembrane</keyword>
<protein>
    <submittedName>
        <fullName evidence="2">Uncharacterized protein</fullName>
    </submittedName>
</protein>
<evidence type="ECO:0000256" key="1">
    <source>
        <dbReference type="SAM" id="Phobius"/>
    </source>
</evidence>
<feature type="transmembrane region" description="Helical" evidence="1">
    <location>
        <begin position="132"/>
        <end position="156"/>
    </location>
</feature>
<evidence type="ECO:0000313" key="2">
    <source>
        <dbReference type="EMBL" id="NDV44386.1"/>
    </source>
</evidence>
<feature type="transmembrane region" description="Helical" evidence="1">
    <location>
        <begin position="76"/>
        <end position="96"/>
    </location>
</feature>
<keyword evidence="1" id="KW-1133">Transmembrane helix</keyword>
<dbReference type="AlphaFoldDB" id="A0A6I5KU33"/>
<name>A0A6I5KU33_9FLAO</name>
<sequence>MEYNGLLCTLSKEIRLFIATFVIILSIGYFTGLLFIKHTEATSPNGIEENYLGNEEDEEATVMKFKKGDREMLTTVHTHILSMSFIFFLLGGLVWMTQAPKKWKLFLTIEPFLSVILTFGGIYLMWSGISWFKYVVIVSGILMTVCFTGAASLVLWQCIRPVKLDN</sequence>
<organism evidence="2 3">
    <name type="scientific">Flagellimonas sediminis</name>
    <dbReference type="NCBI Taxonomy" id="2696468"/>
    <lineage>
        <taxon>Bacteria</taxon>
        <taxon>Pseudomonadati</taxon>
        <taxon>Bacteroidota</taxon>
        <taxon>Flavobacteriia</taxon>
        <taxon>Flavobacteriales</taxon>
        <taxon>Flavobacteriaceae</taxon>
        <taxon>Flagellimonas</taxon>
    </lineage>
</organism>